<dbReference type="Proteomes" id="UP000025756">
    <property type="component" value="Unassembled WGS sequence"/>
</dbReference>
<evidence type="ECO:0000313" key="2">
    <source>
        <dbReference type="Proteomes" id="UP000025756"/>
    </source>
</evidence>
<evidence type="ECO:0000313" key="1">
    <source>
        <dbReference type="EMBL" id="KCV31122.1"/>
    </source>
</evidence>
<sequence>MQYAHPASWRAAAARFKPHMVGGAPARGAGGMCPSVSEAGVADRWAKS</sequence>
<organism evidence="1 2">
    <name type="scientific">Bordetella bronchiseptica 00-P-2796</name>
    <dbReference type="NCBI Taxonomy" id="1331199"/>
    <lineage>
        <taxon>Bacteria</taxon>
        <taxon>Pseudomonadati</taxon>
        <taxon>Pseudomonadota</taxon>
        <taxon>Betaproteobacteria</taxon>
        <taxon>Burkholderiales</taxon>
        <taxon>Alcaligenaceae</taxon>
        <taxon>Bordetella</taxon>
    </lineage>
</organism>
<gene>
    <name evidence="1" type="ORF">L490_1389</name>
</gene>
<comment type="caution">
    <text evidence="1">The sequence shown here is derived from an EMBL/GenBank/DDBJ whole genome shotgun (WGS) entry which is preliminary data.</text>
</comment>
<proteinExistence type="predicted"/>
<dbReference type="EMBL" id="JGWH01000173">
    <property type="protein sequence ID" value="KCV31122.1"/>
    <property type="molecule type" value="Genomic_DNA"/>
</dbReference>
<reference evidence="1 2" key="1">
    <citation type="submission" date="2014-03" db="EMBL/GenBank/DDBJ databases">
        <title>Genome sequence of Bordetella bronchiseptica.</title>
        <authorList>
            <person name="Harvill E."/>
            <person name="Goodfield L.L."/>
            <person name="Ivanov Y.V."/>
            <person name="Meyer J.A."/>
            <person name="Muse S.J."/>
            <person name="Jacobs N."/>
            <person name="Bendor L."/>
            <person name="Smallridge W.E."/>
            <person name="Brinkac L.M."/>
            <person name="Sanka R."/>
            <person name="Kim M."/>
            <person name="Losada L."/>
        </authorList>
    </citation>
    <scope>NUCLEOTIDE SEQUENCE [LARGE SCALE GENOMIC DNA]</scope>
    <source>
        <strain evidence="1 2">00-P-2796</strain>
    </source>
</reference>
<accession>A0ABR4R8U9</accession>
<name>A0ABR4R8U9_BORBO</name>
<keyword evidence="2" id="KW-1185">Reference proteome</keyword>
<protein>
    <submittedName>
        <fullName evidence="1">Uncharacterized protein</fullName>
    </submittedName>
</protein>